<dbReference type="AlphaFoldDB" id="A0AAV7ED31"/>
<feature type="compositionally biased region" description="Pro residues" evidence="1">
    <location>
        <begin position="76"/>
        <end position="87"/>
    </location>
</feature>
<feature type="compositionally biased region" description="Polar residues" evidence="1">
    <location>
        <begin position="62"/>
        <end position="73"/>
    </location>
</feature>
<evidence type="ECO:0000313" key="3">
    <source>
        <dbReference type="Proteomes" id="UP000825729"/>
    </source>
</evidence>
<reference evidence="2 3" key="1">
    <citation type="submission" date="2021-07" db="EMBL/GenBank/DDBJ databases">
        <title>The Aristolochia fimbriata genome: insights into angiosperm evolution, floral development and chemical biosynthesis.</title>
        <authorList>
            <person name="Jiao Y."/>
        </authorList>
    </citation>
    <scope>NUCLEOTIDE SEQUENCE [LARGE SCALE GENOMIC DNA]</scope>
    <source>
        <strain evidence="2">IBCAS-2021</strain>
        <tissue evidence="2">Leaf</tissue>
    </source>
</reference>
<organism evidence="2 3">
    <name type="scientific">Aristolochia fimbriata</name>
    <name type="common">White veined hardy Dutchman's pipe vine</name>
    <dbReference type="NCBI Taxonomy" id="158543"/>
    <lineage>
        <taxon>Eukaryota</taxon>
        <taxon>Viridiplantae</taxon>
        <taxon>Streptophyta</taxon>
        <taxon>Embryophyta</taxon>
        <taxon>Tracheophyta</taxon>
        <taxon>Spermatophyta</taxon>
        <taxon>Magnoliopsida</taxon>
        <taxon>Magnoliidae</taxon>
        <taxon>Piperales</taxon>
        <taxon>Aristolochiaceae</taxon>
        <taxon>Aristolochia</taxon>
    </lineage>
</organism>
<sequence length="272" mass="31397">MNPEDKGKTRTWTKPQTQNPFRRKERTKIYAEQRKHRRAFKNSTHQKTIKARARPPPPLQNPIISNPATISHRQPNPQPPFDIPTPQPLLRFKIAQPETKSNTQKISHEEDQKRQRCVPLPNRIALRPQARGVKEGRGGRLSFWARSLLQENTAAKQEQVSKGTKIFAEITRGAEWVLHVAIGTGLSCPFVDRDCEGRSLKMSALLSGLGSCWFCYFCVSYRTLRCPWFCLQKKQTMQQRVGQQRLMRTPVTIPSAHEMKRRRRAPNVAIFI</sequence>
<dbReference type="Proteomes" id="UP000825729">
    <property type="component" value="Unassembled WGS sequence"/>
</dbReference>
<feature type="compositionally biased region" description="Polar residues" evidence="1">
    <location>
        <begin position="10"/>
        <end position="20"/>
    </location>
</feature>
<evidence type="ECO:0000256" key="1">
    <source>
        <dbReference type="SAM" id="MobiDB-lite"/>
    </source>
</evidence>
<evidence type="ECO:0000313" key="2">
    <source>
        <dbReference type="EMBL" id="KAG9445666.1"/>
    </source>
</evidence>
<proteinExistence type="predicted"/>
<keyword evidence="3" id="KW-1185">Reference proteome</keyword>
<dbReference type="EMBL" id="JAINDJ010000005">
    <property type="protein sequence ID" value="KAG9445666.1"/>
    <property type="molecule type" value="Genomic_DNA"/>
</dbReference>
<name>A0AAV7ED31_ARIFI</name>
<accession>A0AAV7ED31</accession>
<protein>
    <submittedName>
        <fullName evidence="2">Uncharacterized protein</fullName>
    </submittedName>
</protein>
<comment type="caution">
    <text evidence="2">The sequence shown here is derived from an EMBL/GenBank/DDBJ whole genome shotgun (WGS) entry which is preliminary data.</text>
</comment>
<gene>
    <name evidence="2" type="ORF">H6P81_011794</name>
</gene>
<feature type="region of interest" description="Disordered" evidence="1">
    <location>
        <begin position="1"/>
        <end position="87"/>
    </location>
</feature>